<proteinExistence type="predicted"/>
<feature type="region of interest" description="Disordered" evidence="1">
    <location>
        <begin position="198"/>
        <end position="221"/>
    </location>
</feature>
<dbReference type="Proteomes" id="UP000188268">
    <property type="component" value="Unassembled WGS sequence"/>
</dbReference>
<evidence type="ECO:0000313" key="3">
    <source>
        <dbReference type="Proteomes" id="UP000188268"/>
    </source>
</evidence>
<evidence type="ECO:0000313" key="2">
    <source>
        <dbReference type="EMBL" id="OMP04497.1"/>
    </source>
</evidence>
<feature type="compositionally biased region" description="Polar residues" evidence="1">
    <location>
        <begin position="1"/>
        <end position="10"/>
    </location>
</feature>
<keyword evidence="3" id="KW-1185">Reference proteome</keyword>
<comment type="caution">
    <text evidence="2">The sequence shown here is derived from an EMBL/GenBank/DDBJ whole genome shotgun (WGS) entry which is preliminary data.</text>
</comment>
<dbReference type="AlphaFoldDB" id="A0A1R3KBL5"/>
<reference evidence="2 3" key="1">
    <citation type="submission" date="2013-09" db="EMBL/GenBank/DDBJ databases">
        <title>Corchorus capsularis genome sequencing.</title>
        <authorList>
            <person name="Alam M."/>
            <person name="Haque M.S."/>
            <person name="Islam M.S."/>
            <person name="Emdad E.M."/>
            <person name="Islam M.M."/>
            <person name="Ahmed B."/>
            <person name="Halim A."/>
            <person name="Hossen Q.M.M."/>
            <person name="Hossain M.Z."/>
            <person name="Ahmed R."/>
            <person name="Khan M.M."/>
            <person name="Islam R."/>
            <person name="Rashid M.M."/>
            <person name="Khan S.A."/>
            <person name="Rahman M.S."/>
            <person name="Alam M."/>
        </authorList>
    </citation>
    <scope>NUCLEOTIDE SEQUENCE [LARGE SCALE GENOMIC DNA]</scope>
    <source>
        <strain evidence="3">cv. CVL-1</strain>
        <tissue evidence="2">Whole seedling</tissue>
    </source>
</reference>
<name>A0A1R3KBL5_COCAP</name>
<organism evidence="2 3">
    <name type="scientific">Corchorus capsularis</name>
    <name type="common">Jute</name>
    <dbReference type="NCBI Taxonomy" id="210143"/>
    <lineage>
        <taxon>Eukaryota</taxon>
        <taxon>Viridiplantae</taxon>
        <taxon>Streptophyta</taxon>
        <taxon>Embryophyta</taxon>
        <taxon>Tracheophyta</taxon>
        <taxon>Spermatophyta</taxon>
        <taxon>Magnoliopsida</taxon>
        <taxon>eudicotyledons</taxon>
        <taxon>Gunneridae</taxon>
        <taxon>Pentapetalae</taxon>
        <taxon>rosids</taxon>
        <taxon>malvids</taxon>
        <taxon>Malvales</taxon>
        <taxon>Malvaceae</taxon>
        <taxon>Grewioideae</taxon>
        <taxon>Apeibeae</taxon>
        <taxon>Corchorus</taxon>
    </lineage>
</organism>
<accession>A0A1R3KBL5</accession>
<sequence>MVDLTSSTDVDSTEPAASAQAPSQPVDATMKPEYGPWMIVQRKPCRTTKEAVNEDSGELTKDQVVEEFRAKIVDPIIQRNLKMQNDKNGNGRSVWKPKQDAGIKFKSKKGKEGFKAKNKESVPTYKRAELPQPYSAFESNKVNGPSGFSFKAGSLKNFSFDLKRLEDLVGSSHFGLSHLMGKQDNSILGKDLTNGEFSKAETSSGDANMVLPSDAISLPPQ</sequence>
<feature type="region of interest" description="Disordered" evidence="1">
    <location>
        <begin position="1"/>
        <end position="31"/>
    </location>
</feature>
<dbReference type="Gramene" id="OMP04497">
    <property type="protein sequence ID" value="OMP04497"/>
    <property type="gene ID" value="CCACVL1_02159"/>
</dbReference>
<dbReference type="EMBL" id="AWWV01005711">
    <property type="protein sequence ID" value="OMP04497.1"/>
    <property type="molecule type" value="Genomic_DNA"/>
</dbReference>
<feature type="compositionally biased region" description="Basic and acidic residues" evidence="1">
    <location>
        <begin position="110"/>
        <end position="120"/>
    </location>
</feature>
<dbReference type="OrthoDB" id="10604161at2759"/>
<feature type="region of interest" description="Disordered" evidence="1">
    <location>
        <begin position="83"/>
        <end position="127"/>
    </location>
</feature>
<feature type="compositionally biased region" description="Low complexity" evidence="1">
    <location>
        <begin position="15"/>
        <end position="25"/>
    </location>
</feature>
<protein>
    <submittedName>
        <fullName evidence="2">5-hydroxytryptamine receptor-like protein</fullName>
    </submittedName>
</protein>
<evidence type="ECO:0000256" key="1">
    <source>
        <dbReference type="SAM" id="MobiDB-lite"/>
    </source>
</evidence>
<keyword evidence="2" id="KW-0675">Receptor</keyword>
<gene>
    <name evidence="2" type="ORF">CCACVL1_02159</name>
</gene>